<protein>
    <submittedName>
        <fullName evidence="3">Uncharacterized protein</fullName>
    </submittedName>
</protein>
<dbReference type="EMBL" id="HBIW01013137">
    <property type="protein sequence ID" value="CAE0695846.1"/>
    <property type="molecule type" value="Transcribed_RNA"/>
</dbReference>
<dbReference type="Proteomes" id="UP000789595">
    <property type="component" value="Unassembled WGS sequence"/>
</dbReference>
<feature type="coiled-coil region" evidence="1">
    <location>
        <begin position="215"/>
        <end position="306"/>
    </location>
</feature>
<feature type="region of interest" description="Disordered" evidence="2">
    <location>
        <begin position="27"/>
        <end position="46"/>
    </location>
</feature>
<sequence>MPAYYGRARRDYEPDVVYVEPRRRSYDYDDDRRAPRESERERELQDELRRTRRALLEMRQERAAVDVAERPRFVAMSPKRRGDAVQGFAERRDDYDDEEFVVVERRRRDDDVFAERRPRDDPVVVWQAPRRYDDEDERDDSRLAPLPRRDWFHDGYSRESRRYPGSRRQRYSQEGWRAPREDRSDTAQWEWCGRVVRAAPPLPPRVEPPRVKSTRQRQDEAVERLEKLCVQADERAKRAEERQEALAKELRETRRDLEQVAAAAGTPVKKPVEDEVVDVDELKRENEALKAKLAEAEAKAAAAIDA</sequence>
<organism evidence="3">
    <name type="scientific">Pelagomonas calceolata</name>
    <dbReference type="NCBI Taxonomy" id="35677"/>
    <lineage>
        <taxon>Eukaryota</taxon>
        <taxon>Sar</taxon>
        <taxon>Stramenopiles</taxon>
        <taxon>Ochrophyta</taxon>
        <taxon>Pelagophyceae</taxon>
        <taxon>Pelagomonadales</taxon>
        <taxon>Pelagomonadaceae</taxon>
        <taxon>Pelagomonas</taxon>
    </lineage>
</organism>
<name>A0A7S4E855_9STRA</name>
<keyword evidence="5" id="KW-1185">Reference proteome</keyword>
<proteinExistence type="predicted"/>
<evidence type="ECO:0000313" key="5">
    <source>
        <dbReference type="Proteomes" id="UP000789595"/>
    </source>
</evidence>
<accession>A0A7S4E855</accession>
<evidence type="ECO:0000313" key="4">
    <source>
        <dbReference type="EMBL" id="CAH0371577.1"/>
    </source>
</evidence>
<dbReference type="AlphaFoldDB" id="A0A7S4E855"/>
<evidence type="ECO:0000256" key="1">
    <source>
        <dbReference type="SAM" id="Coils"/>
    </source>
</evidence>
<gene>
    <name evidence="3" type="ORF">PCAL00307_LOCUS11282</name>
    <name evidence="4" type="ORF">PECAL_3P15260</name>
</gene>
<evidence type="ECO:0000256" key="2">
    <source>
        <dbReference type="SAM" id="MobiDB-lite"/>
    </source>
</evidence>
<reference evidence="4" key="2">
    <citation type="submission" date="2021-11" db="EMBL/GenBank/DDBJ databases">
        <authorList>
            <consortium name="Genoscope - CEA"/>
            <person name="William W."/>
        </authorList>
    </citation>
    <scope>NUCLEOTIDE SEQUENCE</scope>
</reference>
<reference evidence="3" key="1">
    <citation type="submission" date="2021-01" db="EMBL/GenBank/DDBJ databases">
        <authorList>
            <person name="Corre E."/>
            <person name="Pelletier E."/>
            <person name="Niang G."/>
            <person name="Scheremetjew M."/>
            <person name="Finn R."/>
            <person name="Kale V."/>
            <person name="Holt S."/>
            <person name="Cochrane G."/>
            <person name="Meng A."/>
            <person name="Brown T."/>
            <person name="Cohen L."/>
        </authorList>
    </citation>
    <scope>NUCLEOTIDE SEQUENCE</scope>
    <source>
        <strain evidence="3">CCMP1756</strain>
    </source>
</reference>
<evidence type="ECO:0000313" key="3">
    <source>
        <dbReference type="EMBL" id="CAE0695846.1"/>
    </source>
</evidence>
<dbReference type="EMBL" id="CAKKNE010000003">
    <property type="protein sequence ID" value="CAH0371577.1"/>
    <property type="molecule type" value="Genomic_DNA"/>
</dbReference>
<feature type="region of interest" description="Disordered" evidence="2">
    <location>
        <begin position="126"/>
        <end position="185"/>
    </location>
</feature>
<keyword evidence="1" id="KW-0175">Coiled coil</keyword>
<feature type="compositionally biased region" description="Basic and acidic residues" evidence="2">
    <location>
        <begin position="139"/>
        <end position="162"/>
    </location>
</feature>